<accession>A7EEU2</accession>
<dbReference type="HOGENOM" id="CLU_3125927_0_0_1"/>
<proteinExistence type="predicted"/>
<dbReference type="RefSeq" id="XP_001595743.1">
    <property type="nucleotide sequence ID" value="XM_001595693.1"/>
</dbReference>
<evidence type="ECO:0000313" key="1">
    <source>
        <dbReference type="EMBL" id="EDO01358.1"/>
    </source>
</evidence>
<gene>
    <name evidence="1" type="ORF">SS1G_03832</name>
</gene>
<organism evidence="1 2">
    <name type="scientific">Sclerotinia sclerotiorum (strain ATCC 18683 / 1980 / Ss-1)</name>
    <name type="common">White mold</name>
    <name type="synonym">Whetzelinia sclerotiorum</name>
    <dbReference type="NCBI Taxonomy" id="665079"/>
    <lineage>
        <taxon>Eukaryota</taxon>
        <taxon>Fungi</taxon>
        <taxon>Dikarya</taxon>
        <taxon>Ascomycota</taxon>
        <taxon>Pezizomycotina</taxon>
        <taxon>Leotiomycetes</taxon>
        <taxon>Helotiales</taxon>
        <taxon>Sclerotiniaceae</taxon>
        <taxon>Sclerotinia</taxon>
    </lineage>
</organism>
<dbReference type="Proteomes" id="UP000001312">
    <property type="component" value="Unassembled WGS sequence"/>
</dbReference>
<protein>
    <submittedName>
        <fullName evidence="1">Uncharacterized protein</fullName>
    </submittedName>
</protein>
<dbReference type="InParanoid" id="A7EEU2"/>
<reference evidence="2" key="1">
    <citation type="journal article" date="2011" name="PLoS Genet.">
        <title>Genomic analysis of the necrotrophic fungal pathogens Sclerotinia sclerotiorum and Botrytis cinerea.</title>
        <authorList>
            <person name="Amselem J."/>
            <person name="Cuomo C.A."/>
            <person name="van Kan J.A."/>
            <person name="Viaud M."/>
            <person name="Benito E.P."/>
            <person name="Couloux A."/>
            <person name="Coutinho P.M."/>
            <person name="de Vries R.P."/>
            <person name="Dyer P.S."/>
            <person name="Fillinger S."/>
            <person name="Fournier E."/>
            <person name="Gout L."/>
            <person name="Hahn M."/>
            <person name="Kohn L."/>
            <person name="Lapalu N."/>
            <person name="Plummer K.M."/>
            <person name="Pradier J.M."/>
            <person name="Quevillon E."/>
            <person name="Sharon A."/>
            <person name="Simon A."/>
            <person name="ten Have A."/>
            <person name="Tudzynski B."/>
            <person name="Tudzynski P."/>
            <person name="Wincker P."/>
            <person name="Andrew M."/>
            <person name="Anthouard V."/>
            <person name="Beever R.E."/>
            <person name="Beffa R."/>
            <person name="Benoit I."/>
            <person name="Bouzid O."/>
            <person name="Brault B."/>
            <person name="Chen Z."/>
            <person name="Choquer M."/>
            <person name="Collemare J."/>
            <person name="Cotton P."/>
            <person name="Danchin E.G."/>
            <person name="Da Silva C."/>
            <person name="Gautier A."/>
            <person name="Giraud C."/>
            <person name="Giraud T."/>
            <person name="Gonzalez C."/>
            <person name="Grossetete S."/>
            <person name="Guldener U."/>
            <person name="Henrissat B."/>
            <person name="Howlett B.J."/>
            <person name="Kodira C."/>
            <person name="Kretschmer M."/>
            <person name="Lappartient A."/>
            <person name="Leroch M."/>
            <person name="Levis C."/>
            <person name="Mauceli E."/>
            <person name="Neuveglise C."/>
            <person name="Oeser B."/>
            <person name="Pearson M."/>
            <person name="Poulain J."/>
            <person name="Poussereau N."/>
            <person name="Quesneville H."/>
            <person name="Rascle C."/>
            <person name="Schumacher J."/>
            <person name="Segurens B."/>
            <person name="Sexton A."/>
            <person name="Silva E."/>
            <person name="Sirven C."/>
            <person name="Soanes D.M."/>
            <person name="Talbot N.J."/>
            <person name="Templeton M."/>
            <person name="Yandava C."/>
            <person name="Yarden O."/>
            <person name="Zeng Q."/>
            <person name="Rollins J.A."/>
            <person name="Lebrun M.H."/>
            <person name="Dickman M."/>
        </authorList>
    </citation>
    <scope>NUCLEOTIDE SEQUENCE [LARGE SCALE GENOMIC DNA]</scope>
    <source>
        <strain evidence="2">ATCC 18683 / 1980 / Ss-1</strain>
    </source>
</reference>
<dbReference type="AlphaFoldDB" id="A7EEU2"/>
<evidence type="ECO:0000313" key="2">
    <source>
        <dbReference type="Proteomes" id="UP000001312"/>
    </source>
</evidence>
<dbReference type="EMBL" id="CH476624">
    <property type="protein sequence ID" value="EDO01358.1"/>
    <property type="molecule type" value="Genomic_DNA"/>
</dbReference>
<keyword evidence="2" id="KW-1185">Reference proteome</keyword>
<dbReference type="KEGG" id="ssl:SS1G_03832"/>
<dbReference type="GeneID" id="5491375"/>
<name>A7EEU2_SCLS1</name>
<sequence>MLLWEYPGRFALKRLGNASINPLLPMPFRSCHSKLASTWSTLAGTSGQHQ</sequence>